<dbReference type="EMBL" id="SGXE01000001">
    <property type="protein sequence ID" value="RZS99857.1"/>
    <property type="molecule type" value="Genomic_DNA"/>
</dbReference>
<evidence type="ECO:0000313" key="2">
    <source>
        <dbReference type="Proteomes" id="UP000292262"/>
    </source>
</evidence>
<dbReference type="InterPro" id="IPR016084">
    <property type="entry name" value="Haem_Oase-like_multi-hlx"/>
</dbReference>
<dbReference type="Gene3D" id="1.20.910.10">
    <property type="entry name" value="Heme oxygenase-like"/>
    <property type="match status" value="1"/>
</dbReference>
<dbReference type="InterPro" id="IPR016053">
    <property type="entry name" value="Haem_Oase-like"/>
</dbReference>
<protein>
    <submittedName>
        <fullName evidence="1">Heme oxygenase</fullName>
    </submittedName>
</protein>
<dbReference type="GO" id="GO:0004392">
    <property type="term" value="F:heme oxygenase (decyclizing) activity"/>
    <property type="evidence" value="ECO:0007669"/>
    <property type="project" value="InterPro"/>
</dbReference>
<keyword evidence="2" id="KW-1185">Reference proteome</keyword>
<dbReference type="AlphaFoldDB" id="A0A4Q7PI29"/>
<reference evidence="1 2" key="1">
    <citation type="submission" date="2019-02" db="EMBL/GenBank/DDBJ databases">
        <title>Genomic Encyclopedia of Type Strains, Phase IV (KMG-IV): sequencing the most valuable type-strain genomes for metagenomic binning, comparative biology and taxonomic classification.</title>
        <authorList>
            <person name="Goeker M."/>
        </authorList>
    </citation>
    <scope>NUCLEOTIDE SEQUENCE [LARGE SCALE GENOMIC DNA]</scope>
    <source>
        <strain evidence="1 2">DSM 17196</strain>
    </source>
</reference>
<comment type="caution">
    <text evidence="1">The sequence shown here is derived from an EMBL/GenBank/DDBJ whole genome shotgun (WGS) entry which is preliminary data.</text>
</comment>
<accession>A0A4Q7PI29</accession>
<dbReference type="SUPFAM" id="SSF48613">
    <property type="entry name" value="Heme oxygenase-like"/>
    <property type="match status" value="1"/>
</dbReference>
<dbReference type="OrthoDB" id="114943at2"/>
<gene>
    <name evidence="1" type="ORF">EV197_1086</name>
</gene>
<dbReference type="RefSeq" id="WP_130285671.1">
    <property type="nucleotide sequence ID" value="NZ_SGXE01000001.1"/>
</dbReference>
<dbReference type="GO" id="GO:0006788">
    <property type="term" value="P:heme oxidation"/>
    <property type="evidence" value="ECO:0007669"/>
    <property type="project" value="InterPro"/>
</dbReference>
<organism evidence="1 2">
    <name type="scientific">Aquimarina brevivitae</name>
    <dbReference type="NCBI Taxonomy" id="323412"/>
    <lineage>
        <taxon>Bacteria</taxon>
        <taxon>Pseudomonadati</taxon>
        <taxon>Bacteroidota</taxon>
        <taxon>Flavobacteriia</taxon>
        <taxon>Flavobacteriales</taxon>
        <taxon>Flavobacteriaceae</taxon>
        <taxon>Aquimarina</taxon>
    </lineage>
</organism>
<sequence>MIAKLLKEKTAEAHKNTESNNSAKYIIDHSITKHQYTRLLLANYNVYSVVEEKITQQSKHLPVALHDFISSDKSNRLERDLLNAGVTNLHHQKSNDVLLEIAKPMQAIGAMYVIEGSMLGGIMIANHLEHCKALRDLKEHHFFGGDPKIHIQRWKKFVNALDSLAVTETELHDIITGANATFQYFDRVFLAQEAY</sequence>
<dbReference type="CDD" id="cd19166">
    <property type="entry name" value="HemeO-bac"/>
    <property type="match status" value="1"/>
</dbReference>
<dbReference type="Proteomes" id="UP000292262">
    <property type="component" value="Unassembled WGS sequence"/>
</dbReference>
<dbReference type="Pfam" id="PF01126">
    <property type="entry name" value="Heme_oxygenase"/>
    <property type="match status" value="1"/>
</dbReference>
<name>A0A4Q7PI29_9FLAO</name>
<proteinExistence type="predicted"/>
<evidence type="ECO:0000313" key="1">
    <source>
        <dbReference type="EMBL" id="RZS99857.1"/>
    </source>
</evidence>